<organism evidence="1 2">
    <name type="scientific">Phytophthora cactorum</name>
    <dbReference type="NCBI Taxonomy" id="29920"/>
    <lineage>
        <taxon>Eukaryota</taxon>
        <taxon>Sar</taxon>
        <taxon>Stramenopiles</taxon>
        <taxon>Oomycota</taxon>
        <taxon>Peronosporomycetes</taxon>
        <taxon>Peronosporales</taxon>
        <taxon>Peronosporaceae</taxon>
        <taxon>Phytophthora</taxon>
    </lineage>
</organism>
<dbReference type="Proteomes" id="UP000251314">
    <property type="component" value="Unassembled WGS sequence"/>
</dbReference>
<dbReference type="AlphaFoldDB" id="A0A329RHY1"/>
<proteinExistence type="predicted"/>
<accession>A0A329RHY1</accession>
<evidence type="ECO:0000313" key="1">
    <source>
        <dbReference type="EMBL" id="RAW24363.1"/>
    </source>
</evidence>
<comment type="caution">
    <text evidence="1">The sequence shown here is derived from an EMBL/GenBank/DDBJ whole genome shotgun (WGS) entry which is preliminary data.</text>
</comment>
<reference evidence="1 2" key="1">
    <citation type="submission" date="2018-01" db="EMBL/GenBank/DDBJ databases">
        <title>Draft genome of the strawberry crown rot pathogen Phytophthora cactorum.</title>
        <authorList>
            <person name="Armitage A.D."/>
            <person name="Lysoe E."/>
            <person name="Nellist C.F."/>
            <person name="Harrison R.J."/>
            <person name="Brurberg M.B."/>
        </authorList>
    </citation>
    <scope>NUCLEOTIDE SEQUENCE [LARGE SCALE GENOMIC DNA]</scope>
    <source>
        <strain evidence="1 2">10300</strain>
    </source>
</reference>
<evidence type="ECO:0000313" key="2">
    <source>
        <dbReference type="Proteomes" id="UP000251314"/>
    </source>
</evidence>
<dbReference type="VEuPathDB" id="FungiDB:PC110_g19209"/>
<protein>
    <submittedName>
        <fullName evidence="1">Uncharacterized protein</fullName>
    </submittedName>
</protein>
<gene>
    <name evidence="1" type="ORF">PC110_g19209</name>
</gene>
<name>A0A329RHY1_9STRA</name>
<dbReference type="EMBL" id="MJFZ01000897">
    <property type="protein sequence ID" value="RAW24363.1"/>
    <property type="molecule type" value="Genomic_DNA"/>
</dbReference>
<keyword evidence="2" id="KW-1185">Reference proteome</keyword>
<sequence length="67" mass="7540">MLTPLLMEYRCWAIPSFSLELSTGIRRNVTSPRNNEKSVLKAKTLRFEVSVGAFALAAPARAWVRNC</sequence>